<protein>
    <submittedName>
        <fullName evidence="1">Uncharacterized protein</fullName>
    </submittedName>
</protein>
<dbReference type="GeneID" id="72430280"/>
<accession>Q31NC1</accession>
<dbReference type="HOGENOM" id="CLU_2792502_0_0_3"/>
<name>Q31NC1_SYNE7</name>
<keyword evidence="2" id="KW-1185">Reference proteome</keyword>
<evidence type="ECO:0000313" key="1">
    <source>
        <dbReference type="EMBL" id="ABB57448.1"/>
    </source>
</evidence>
<dbReference type="RefSeq" id="WP_011378027.1">
    <property type="nucleotide sequence ID" value="NC_007604.1"/>
</dbReference>
<dbReference type="Proteomes" id="UP000889800">
    <property type="component" value="Chromosome"/>
</dbReference>
<reference evidence="2" key="1">
    <citation type="submission" date="2005-08" db="EMBL/GenBank/DDBJ databases">
        <title>Complete sequence of chromosome 1 of Synechococcus elongatus PCC 7942.</title>
        <authorList>
            <consortium name="US DOE Joint Genome Institute"/>
            <person name="Copeland A."/>
            <person name="Lucas S."/>
            <person name="Lapidus A."/>
            <person name="Barry K."/>
            <person name="Detter J.C."/>
            <person name="Glavina T."/>
            <person name="Hammon N."/>
            <person name="Israni S."/>
            <person name="Pitluck S."/>
            <person name="Schmutz J."/>
            <person name="Larimer F."/>
            <person name="Land M."/>
            <person name="Kyrpides N."/>
            <person name="Lykidis A."/>
            <person name="Richardson P."/>
        </authorList>
    </citation>
    <scope>NUCLEOTIDE SEQUENCE [LARGE SCALE GENOMIC DNA]</scope>
    <source>
        <strain evidence="2">ATCC 33912 / PCC 7942 / FACHB-805</strain>
    </source>
</reference>
<dbReference type="PaxDb" id="1140-Synpcc7942_1418"/>
<proteinExistence type="predicted"/>
<dbReference type="KEGG" id="syf:Synpcc7942_1418"/>
<organism evidence="1 2">
    <name type="scientific">Synechococcus elongatus (strain ATCC 33912 / PCC 7942 / FACHB-805)</name>
    <name type="common">Anacystis nidulans R2</name>
    <dbReference type="NCBI Taxonomy" id="1140"/>
    <lineage>
        <taxon>Bacteria</taxon>
        <taxon>Bacillati</taxon>
        <taxon>Cyanobacteriota</taxon>
        <taxon>Cyanophyceae</taxon>
        <taxon>Synechococcales</taxon>
        <taxon>Synechococcaceae</taxon>
        <taxon>Synechococcus</taxon>
    </lineage>
</organism>
<evidence type="ECO:0000313" key="2">
    <source>
        <dbReference type="Proteomes" id="UP000889800"/>
    </source>
</evidence>
<sequence length="68" mass="7216">MTASDRQLSEAELLTLQADPIATLQFLLAEAALPNSETAAILQLAQALRAEFQTATPEAIAHLTPKAD</sequence>
<dbReference type="BioCyc" id="SYNEL:SYNPCC7942_1418-MONOMER"/>
<dbReference type="EMBL" id="CP000100">
    <property type="protein sequence ID" value="ABB57448.1"/>
    <property type="molecule type" value="Genomic_DNA"/>
</dbReference>
<dbReference type="AlphaFoldDB" id="Q31NC1"/>
<gene>
    <name evidence="1" type="ordered locus">Synpcc7942_1418</name>
</gene>